<dbReference type="OrthoDB" id="9783963at2"/>
<comment type="caution">
    <text evidence="2">The sequence shown here is derived from an EMBL/GenBank/DDBJ whole genome shotgun (WGS) entry which is preliminary data.</text>
</comment>
<evidence type="ECO:0000259" key="1">
    <source>
        <dbReference type="Pfam" id="PF01936"/>
    </source>
</evidence>
<accession>A0A5R9PWA2</accession>
<gene>
    <name evidence="2" type="ORF">C1E24_20635</name>
</gene>
<dbReference type="Pfam" id="PF01936">
    <property type="entry name" value="NYN"/>
    <property type="match status" value="1"/>
</dbReference>
<reference evidence="2 3" key="1">
    <citation type="submission" date="2018-01" db="EMBL/GenBank/DDBJ databases">
        <title>Co-occurrence of chitin degradation, pigmentation and bioactivity in marine Pseudoalteromonas.</title>
        <authorList>
            <person name="Paulsen S."/>
            <person name="Gram L."/>
            <person name="Machado H."/>
        </authorList>
    </citation>
    <scope>NUCLEOTIDE SEQUENCE [LARGE SCALE GENOMIC DNA]</scope>
    <source>
        <strain evidence="2 3">S3663</strain>
    </source>
</reference>
<proteinExistence type="predicted"/>
<dbReference type="InterPro" id="IPR021139">
    <property type="entry name" value="NYN"/>
</dbReference>
<evidence type="ECO:0000313" key="2">
    <source>
        <dbReference type="EMBL" id="TLX45101.1"/>
    </source>
</evidence>
<dbReference type="RefSeq" id="WP_138484755.1">
    <property type="nucleotide sequence ID" value="NZ_PPSW01000061.1"/>
</dbReference>
<dbReference type="Gene3D" id="3.40.50.1010">
    <property type="entry name" value="5'-nuclease"/>
    <property type="match status" value="1"/>
</dbReference>
<sequence length="402" mass="45459">MLRAAFIDFDNLYGCYANEFSRNFSSELLIEVFKKLEFSAPISIKRAYINCAMFSKYAKELKKAGFEIIDCPPLTYHGKTAADQKLVIDAMKVLLSDVPPNELYVLSADADFTPLVNEASDKGIKSTIGYFGRKVSECYLLSASRSIKLDKLLNDAAPKVDVIHSQHLGDALAFIIKLIEQGKPVHINEFMHTPLFKGISNNLSRYGFKKFGDFIKAFPLDDIKYHSGYLYDPSEYSLKGSYPNVVISKTTPAMQTVQRNLQCGTNKIKPKLTTSVKKSVSLIRTLFKKLKSITGLPTTNLPLMKRLFTSLEKGLKKQCFKTRRLVQFVAQRLDSELTFNQIESVIIRIRTSGHQLSYNDDAHSLAIAFSQFVFKKCQLRAVSLTSKERGLIQRWINHLSTC</sequence>
<feature type="domain" description="NYN" evidence="1">
    <location>
        <begin position="5"/>
        <end position="147"/>
    </location>
</feature>
<name>A0A5R9PWA2_9GAMM</name>
<dbReference type="Proteomes" id="UP000309186">
    <property type="component" value="Unassembled WGS sequence"/>
</dbReference>
<dbReference type="GO" id="GO:0004540">
    <property type="term" value="F:RNA nuclease activity"/>
    <property type="evidence" value="ECO:0007669"/>
    <property type="project" value="InterPro"/>
</dbReference>
<dbReference type="AlphaFoldDB" id="A0A5R9PWA2"/>
<dbReference type="PANTHER" id="PTHR35811:SF1">
    <property type="entry name" value="HTH OST-TYPE DOMAIN-CONTAINING PROTEIN"/>
    <property type="match status" value="1"/>
</dbReference>
<dbReference type="PANTHER" id="PTHR35811">
    <property type="entry name" value="SLR1870 PROTEIN"/>
    <property type="match status" value="1"/>
</dbReference>
<dbReference type="EMBL" id="PPSW01000061">
    <property type="protein sequence ID" value="TLX45101.1"/>
    <property type="molecule type" value="Genomic_DNA"/>
</dbReference>
<protein>
    <recommendedName>
        <fullName evidence="1">NYN domain-containing protein</fullName>
    </recommendedName>
</protein>
<evidence type="ECO:0000313" key="3">
    <source>
        <dbReference type="Proteomes" id="UP000309186"/>
    </source>
</evidence>
<organism evidence="2 3">
    <name type="scientific">Pseudoalteromonas phenolica</name>
    <dbReference type="NCBI Taxonomy" id="161398"/>
    <lineage>
        <taxon>Bacteria</taxon>
        <taxon>Pseudomonadati</taxon>
        <taxon>Pseudomonadota</taxon>
        <taxon>Gammaproteobacteria</taxon>
        <taxon>Alteromonadales</taxon>
        <taxon>Pseudoalteromonadaceae</taxon>
        <taxon>Pseudoalteromonas</taxon>
    </lineage>
</organism>